<sequence>MAKIESSGRTQKISLSQIIETGNVREDYRDIEELAQSIKDNGLMQPIVVKRAGLTSEGVPQFELVAGNRRKRALEYLCSKGDDFSMVDAVIITGDKLTLQLIENIQRSDLTSAERENGVFEMLNTGLSQREIAAKLAKSEQWVSRHLAAHKTRQILTSKGINCEYETNILTAFRTIPDDDLIPLIEKLEELGGTKIAAEKIVREYKNPLILDTGISETELENFKKEEPQALQEGHAIKKEPQTQSMQEPLTSQSEIEDDKSVIAQISTNQENNHIEKNVKPKNLLKGKTIYGEEIEPEDKLISSKFVFNQITDYIQAVKNKIGTLQNETLKATEQAKIEAAYDIIALLHTRD</sequence>
<dbReference type="InterPro" id="IPR036086">
    <property type="entry name" value="ParB/Sulfiredoxin_sf"/>
</dbReference>
<feature type="domain" description="ParB-like N-terminal" evidence="3">
    <location>
        <begin position="11"/>
        <end position="105"/>
    </location>
</feature>
<dbReference type="Gene3D" id="3.90.1530.30">
    <property type="match status" value="1"/>
</dbReference>
<dbReference type="AlphaFoldDB" id="A0A0F6MPW5"/>
<dbReference type="InterPro" id="IPR004437">
    <property type="entry name" value="ParB/RepB/Spo0J"/>
</dbReference>
<dbReference type="PANTHER" id="PTHR33375">
    <property type="entry name" value="CHROMOSOME-PARTITIONING PROTEIN PARB-RELATED"/>
    <property type="match status" value="1"/>
</dbReference>
<dbReference type="GO" id="GO:0003677">
    <property type="term" value="F:DNA binding"/>
    <property type="evidence" value="ECO:0007669"/>
    <property type="project" value="InterPro"/>
</dbReference>
<comment type="caution">
    <text evidence="4">The sequence shown here is derived from an EMBL/GenBank/DDBJ whole genome shotgun (WGS) entry which is preliminary data.</text>
</comment>
<dbReference type="Gene3D" id="1.10.10.730">
    <property type="entry name" value="KorB DNA-binding domain"/>
    <property type="match status" value="1"/>
</dbReference>
<dbReference type="InterPro" id="IPR042075">
    <property type="entry name" value="KorB_DNA-db"/>
</dbReference>
<dbReference type="Pfam" id="PF02195">
    <property type="entry name" value="ParB_N"/>
    <property type="match status" value="1"/>
</dbReference>
<evidence type="ECO:0000259" key="3">
    <source>
        <dbReference type="SMART" id="SM00470"/>
    </source>
</evidence>
<dbReference type="GO" id="GO:0007059">
    <property type="term" value="P:chromosome segregation"/>
    <property type="evidence" value="ECO:0007669"/>
    <property type="project" value="TreeGrafter"/>
</dbReference>
<dbReference type="SUPFAM" id="SSF110849">
    <property type="entry name" value="ParB/Sulfiredoxin"/>
    <property type="match status" value="1"/>
</dbReference>
<evidence type="ECO:0000256" key="1">
    <source>
        <dbReference type="ARBA" id="ARBA00006295"/>
    </source>
</evidence>
<dbReference type="NCBIfam" id="TIGR00180">
    <property type="entry name" value="parB_part"/>
    <property type="match status" value="1"/>
</dbReference>
<dbReference type="InterPro" id="IPR050336">
    <property type="entry name" value="Chromosome_partition/occlusion"/>
</dbReference>
<reference evidence="4" key="1">
    <citation type="submission" date="2012-01" db="EMBL/GenBank/DDBJ databases">
        <title>The Genome Sequence of Treponema denticola OTK.</title>
        <authorList>
            <consortium name="The Broad Institute Genome Sequencing Platform"/>
            <person name="Earl A."/>
            <person name="Ward D."/>
            <person name="Feldgarden M."/>
            <person name="Gevers D."/>
            <person name="Blanton J.M."/>
            <person name="Fenno C.J."/>
            <person name="Baranova O.V."/>
            <person name="Mathney J."/>
            <person name="Dewhirst F.E."/>
            <person name="Izard J."/>
            <person name="Young S.K."/>
            <person name="Zeng Q."/>
            <person name="Gargeya S."/>
            <person name="Fitzgerald M."/>
            <person name="Haas B."/>
            <person name="Abouelleil A."/>
            <person name="Alvarado L."/>
            <person name="Arachchi H.M."/>
            <person name="Berlin A."/>
            <person name="Chapman S.B."/>
            <person name="Gearin G."/>
            <person name="Goldberg J."/>
            <person name="Griggs A."/>
            <person name="Gujja S."/>
            <person name="Hansen M."/>
            <person name="Heiman D."/>
            <person name="Howarth C."/>
            <person name="Larimer J."/>
            <person name="Lui A."/>
            <person name="MacDonald P.J.P."/>
            <person name="McCowen C."/>
            <person name="Montmayeur A."/>
            <person name="Murphy C."/>
            <person name="Neiman D."/>
            <person name="Pearson M."/>
            <person name="Priest M."/>
            <person name="Roberts A."/>
            <person name="Saif S."/>
            <person name="Shea T."/>
            <person name="Sisk P."/>
            <person name="Stolte C."/>
            <person name="Sykes S."/>
            <person name="Wortman J."/>
            <person name="Nusbaum C."/>
            <person name="Birren B."/>
        </authorList>
    </citation>
    <scope>NUCLEOTIDE SEQUENCE [LARGE SCALE GENOMIC DNA]</scope>
    <source>
        <strain evidence="4">OTK</strain>
    </source>
</reference>
<dbReference type="PATRIC" id="fig|999434.4.peg.493"/>
<dbReference type="GO" id="GO:0005694">
    <property type="term" value="C:chromosome"/>
    <property type="evidence" value="ECO:0007669"/>
    <property type="project" value="TreeGrafter"/>
</dbReference>
<organism evidence="4">
    <name type="scientific">Treponema denticola OTK</name>
    <dbReference type="NCBI Taxonomy" id="999434"/>
    <lineage>
        <taxon>Bacteria</taxon>
        <taxon>Pseudomonadati</taxon>
        <taxon>Spirochaetota</taxon>
        <taxon>Spirochaetia</taxon>
        <taxon>Spirochaetales</taxon>
        <taxon>Treponemataceae</taxon>
        <taxon>Treponema</taxon>
    </lineage>
</organism>
<dbReference type="SMART" id="SM00470">
    <property type="entry name" value="ParB"/>
    <property type="match status" value="1"/>
</dbReference>
<proteinExistence type="inferred from homology"/>
<dbReference type="InterPro" id="IPR003115">
    <property type="entry name" value="ParB_N"/>
</dbReference>
<dbReference type="RefSeq" id="WP_002690758.1">
    <property type="nucleotide sequence ID" value="NZ_CM001797.1"/>
</dbReference>
<evidence type="ECO:0000256" key="2">
    <source>
        <dbReference type="SAM" id="MobiDB-lite"/>
    </source>
</evidence>
<accession>A0A0F6MPW5</accession>
<dbReference type="Proteomes" id="UP000011701">
    <property type="component" value="Chromosome"/>
</dbReference>
<evidence type="ECO:0000313" key="4">
    <source>
        <dbReference type="EMBL" id="EMB23334.1"/>
    </source>
</evidence>
<name>A0A0F6MPW5_TREDN</name>
<dbReference type="HOGENOM" id="CLU_787404_0_0_12"/>
<dbReference type="PANTHER" id="PTHR33375:SF1">
    <property type="entry name" value="CHROMOSOME-PARTITIONING PROTEIN PARB-RELATED"/>
    <property type="match status" value="1"/>
</dbReference>
<feature type="region of interest" description="Disordered" evidence="2">
    <location>
        <begin position="235"/>
        <end position="257"/>
    </location>
</feature>
<gene>
    <name evidence="4" type="ORF">HMPREF9723_00472</name>
</gene>
<dbReference type="SUPFAM" id="SSF109709">
    <property type="entry name" value="KorB DNA-binding domain-like"/>
    <property type="match status" value="1"/>
</dbReference>
<feature type="compositionally biased region" description="Polar residues" evidence="2">
    <location>
        <begin position="242"/>
        <end position="254"/>
    </location>
</feature>
<dbReference type="EMBL" id="AGDY01000004">
    <property type="protein sequence ID" value="EMB23334.1"/>
    <property type="molecule type" value="Genomic_DNA"/>
</dbReference>
<comment type="similarity">
    <text evidence="1">Belongs to the ParB family.</text>
</comment>
<protein>
    <submittedName>
        <fullName evidence="4">ParB-like partition protein</fullName>
    </submittedName>
</protein>